<accession>A0A0R2I2P5</accession>
<evidence type="ECO:0000256" key="2">
    <source>
        <dbReference type="ARBA" id="ARBA00022908"/>
    </source>
</evidence>
<evidence type="ECO:0000256" key="5">
    <source>
        <dbReference type="PROSITE-ProRule" id="PRU01248"/>
    </source>
</evidence>
<evidence type="ECO:0000313" key="9">
    <source>
        <dbReference type="Proteomes" id="UP000050934"/>
    </source>
</evidence>
<dbReference type="Gene3D" id="1.10.150.130">
    <property type="match status" value="1"/>
</dbReference>
<comment type="similarity">
    <text evidence="1">Belongs to the 'phage' integrase family.</text>
</comment>
<feature type="domain" description="Tyr recombinase" evidence="6">
    <location>
        <begin position="172"/>
        <end position="361"/>
    </location>
</feature>
<keyword evidence="4" id="KW-0233">DNA recombination</keyword>
<dbReference type="PATRIC" id="fig|396268.3.peg.1230"/>
<evidence type="ECO:0000256" key="4">
    <source>
        <dbReference type="ARBA" id="ARBA00023172"/>
    </source>
</evidence>
<keyword evidence="9" id="KW-1185">Reference proteome</keyword>
<evidence type="ECO:0000259" key="7">
    <source>
        <dbReference type="PROSITE" id="PS51900"/>
    </source>
</evidence>
<sequence length="370" mass="42740">MRTKGSIYMSYTRKGKNGYYGVAEWRDKDGKRRQKSAGCFKLKREALAAADKLEKELAAVNVVLKDVSLAEYFKRWFKLYKASKAQSASARNQYRIMQKMITEYWKDTRLRDIRRSDYQAFINWYGANHAYKSVSKLNGAIRTAVSYAIDDDVITKDFTHNVTVTYNRDKKVKVQYLTNDELATLKTAVLAKLNRYNTSRYMILTAIYTGMRKSEVQALTWKDIDFLHSTIKVNKSWDEKKKAFKPTKTESSNRTIKVNRKLLKHLADLKANHSVMVFQNSLGTIPTSNALNKCLRSIMSDCEIEKQGFHFHSLRHVHVAYLLGQGVDIYAISKRLGHSNITVTLNTYSYLIDEYKAKNDTLIIDKLAQL</sequence>
<comment type="caution">
    <text evidence="8">The sequence shown here is derived from an EMBL/GenBank/DDBJ whole genome shotgun (WGS) entry which is preliminary data.</text>
</comment>
<reference evidence="8 9" key="1">
    <citation type="journal article" date="2015" name="Genome Announc.">
        <title>Expanding the biotechnology potential of lactobacilli through comparative genomics of 213 strains and associated genera.</title>
        <authorList>
            <person name="Sun Z."/>
            <person name="Harris H.M."/>
            <person name="McCann A."/>
            <person name="Guo C."/>
            <person name="Argimon S."/>
            <person name="Zhang W."/>
            <person name="Yang X."/>
            <person name="Jeffery I.B."/>
            <person name="Cooney J.C."/>
            <person name="Kagawa T.F."/>
            <person name="Liu W."/>
            <person name="Song Y."/>
            <person name="Salvetti E."/>
            <person name="Wrobel A."/>
            <person name="Rasinkangas P."/>
            <person name="Parkhill J."/>
            <person name="Rea M.C."/>
            <person name="O'Sullivan O."/>
            <person name="Ritari J."/>
            <person name="Douillard F.P."/>
            <person name="Paul Ross R."/>
            <person name="Yang R."/>
            <person name="Briner A.E."/>
            <person name="Felis G.E."/>
            <person name="de Vos W.M."/>
            <person name="Barrangou R."/>
            <person name="Klaenhammer T.R."/>
            <person name="Caufield P.W."/>
            <person name="Cui Y."/>
            <person name="Zhang H."/>
            <person name="O'Toole P.W."/>
        </authorList>
    </citation>
    <scope>NUCLEOTIDE SEQUENCE [LARGE SCALE GENOMIC DNA]</scope>
    <source>
        <strain evidence="8 9">DSM 17896</strain>
    </source>
</reference>
<dbReference type="AlphaFoldDB" id="A0A0R2I2P5"/>
<feature type="domain" description="Core-binding (CB)" evidence="7">
    <location>
        <begin position="67"/>
        <end position="149"/>
    </location>
</feature>
<dbReference type="InterPro" id="IPR013762">
    <property type="entry name" value="Integrase-like_cat_sf"/>
</dbReference>
<dbReference type="GO" id="GO:0006310">
    <property type="term" value="P:DNA recombination"/>
    <property type="evidence" value="ECO:0007669"/>
    <property type="project" value="UniProtKB-KW"/>
</dbReference>
<dbReference type="GO" id="GO:0003677">
    <property type="term" value="F:DNA binding"/>
    <property type="evidence" value="ECO:0007669"/>
    <property type="project" value="UniProtKB-UniRule"/>
</dbReference>
<dbReference type="Pfam" id="PF14659">
    <property type="entry name" value="Phage_int_SAM_3"/>
    <property type="match status" value="1"/>
</dbReference>
<dbReference type="Gene3D" id="1.10.443.10">
    <property type="entry name" value="Intergrase catalytic core"/>
    <property type="match status" value="1"/>
</dbReference>
<evidence type="ECO:0000256" key="1">
    <source>
        <dbReference type="ARBA" id="ARBA00008857"/>
    </source>
</evidence>
<keyword evidence="2" id="KW-0229">DNA integration</keyword>
<dbReference type="InterPro" id="IPR002104">
    <property type="entry name" value="Integrase_catalytic"/>
</dbReference>
<name>A0A0R2I2P5_9LACO</name>
<dbReference type="STRING" id="396268.IV45_GL001218"/>
<dbReference type="SUPFAM" id="SSF56349">
    <property type="entry name" value="DNA breaking-rejoining enzymes"/>
    <property type="match status" value="1"/>
</dbReference>
<dbReference type="Pfam" id="PF14657">
    <property type="entry name" value="Arm-DNA-bind_4"/>
    <property type="match status" value="1"/>
</dbReference>
<organism evidence="8 9">
    <name type="scientific">Limosilactobacillus secaliphilus</name>
    <dbReference type="NCBI Taxonomy" id="396268"/>
    <lineage>
        <taxon>Bacteria</taxon>
        <taxon>Bacillati</taxon>
        <taxon>Bacillota</taxon>
        <taxon>Bacilli</taxon>
        <taxon>Lactobacillales</taxon>
        <taxon>Lactobacillaceae</taxon>
        <taxon>Limosilactobacillus</taxon>
    </lineage>
</organism>
<dbReference type="InterPro" id="IPR004107">
    <property type="entry name" value="Integrase_SAM-like_N"/>
</dbReference>
<protein>
    <submittedName>
        <fullName evidence="8">Integrase</fullName>
    </submittedName>
</protein>
<dbReference type="PANTHER" id="PTHR30629:SF2">
    <property type="entry name" value="PROPHAGE INTEGRASE INTS-RELATED"/>
    <property type="match status" value="1"/>
</dbReference>
<evidence type="ECO:0000256" key="3">
    <source>
        <dbReference type="ARBA" id="ARBA00023125"/>
    </source>
</evidence>
<evidence type="ECO:0000313" key="8">
    <source>
        <dbReference type="EMBL" id="KRN59474.1"/>
    </source>
</evidence>
<dbReference type="InterPro" id="IPR050808">
    <property type="entry name" value="Phage_Integrase"/>
</dbReference>
<dbReference type="Pfam" id="PF00589">
    <property type="entry name" value="Phage_integrase"/>
    <property type="match status" value="1"/>
</dbReference>
<evidence type="ECO:0000259" key="6">
    <source>
        <dbReference type="PROSITE" id="PS51898"/>
    </source>
</evidence>
<dbReference type="GO" id="GO:0015074">
    <property type="term" value="P:DNA integration"/>
    <property type="evidence" value="ECO:0007669"/>
    <property type="project" value="UniProtKB-KW"/>
</dbReference>
<dbReference type="InterPro" id="IPR011010">
    <property type="entry name" value="DNA_brk_join_enz"/>
</dbReference>
<dbReference type="PROSITE" id="PS51898">
    <property type="entry name" value="TYR_RECOMBINASE"/>
    <property type="match status" value="1"/>
</dbReference>
<keyword evidence="3 5" id="KW-0238">DNA-binding</keyword>
<proteinExistence type="inferred from homology"/>
<dbReference type="PROSITE" id="PS51900">
    <property type="entry name" value="CB"/>
    <property type="match status" value="1"/>
</dbReference>
<dbReference type="Proteomes" id="UP000050934">
    <property type="component" value="Unassembled WGS sequence"/>
</dbReference>
<dbReference type="CDD" id="cd01189">
    <property type="entry name" value="INT_ICEBs1_C_like"/>
    <property type="match status" value="1"/>
</dbReference>
<dbReference type="PANTHER" id="PTHR30629">
    <property type="entry name" value="PROPHAGE INTEGRASE"/>
    <property type="match status" value="1"/>
</dbReference>
<dbReference type="InterPro" id="IPR010998">
    <property type="entry name" value="Integrase_recombinase_N"/>
</dbReference>
<gene>
    <name evidence="8" type="ORF">IV45_GL001218</name>
</gene>
<dbReference type="InterPro" id="IPR028259">
    <property type="entry name" value="AP2-like_int_N"/>
</dbReference>
<dbReference type="InterPro" id="IPR044068">
    <property type="entry name" value="CB"/>
</dbReference>
<dbReference type="EMBL" id="JQBW01000004">
    <property type="protein sequence ID" value="KRN59474.1"/>
    <property type="molecule type" value="Genomic_DNA"/>
</dbReference>